<protein>
    <submittedName>
        <fullName evidence="1">Predicted protein</fullName>
    </submittedName>
</protein>
<proteinExistence type="predicted"/>
<evidence type="ECO:0000313" key="1">
    <source>
        <dbReference type="EMBL" id="CBX93787.1"/>
    </source>
</evidence>
<sequence>MVLERKRKCFLLIFTMRHRLLPSETFVGLRCQQGTGTRTAAVQGGLDSRFDCFLLPL</sequence>
<dbReference type="VEuPathDB" id="FungiDB:LEMA_uP034610.1"/>
<name>E4ZRC2_LEPMJ</name>
<keyword evidence="2" id="KW-1185">Reference proteome</keyword>
<dbReference type="AlphaFoldDB" id="E4ZRC2"/>
<dbReference type="HOGENOM" id="CLU_2996893_0_0_1"/>
<reference evidence="2" key="1">
    <citation type="journal article" date="2011" name="Nat. Commun.">
        <title>Effector diversification within compartments of the Leptosphaeria maculans genome affected by Repeat-Induced Point mutations.</title>
        <authorList>
            <person name="Rouxel T."/>
            <person name="Grandaubert J."/>
            <person name="Hane J.K."/>
            <person name="Hoede C."/>
            <person name="van de Wouw A.P."/>
            <person name="Couloux A."/>
            <person name="Dominguez V."/>
            <person name="Anthouard V."/>
            <person name="Bally P."/>
            <person name="Bourras S."/>
            <person name="Cozijnsen A.J."/>
            <person name="Ciuffetti L.M."/>
            <person name="Degrave A."/>
            <person name="Dilmaghani A."/>
            <person name="Duret L."/>
            <person name="Fudal I."/>
            <person name="Goodwin S.B."/>
            <person name="Gout L."/>
            <person name="Glaser N."/>
            <person name="Linglin J."/>
            <person name="Kema G.H.J."/>
            <person name="Lapalu N."/>
            <person name="Lawrence C.B."/>
            <person name="May K."/>
            <person name="Meyer M."/>
            <person name="Ollivier B."/>
            <person name="Poulain J."/>
            <person name="Schoch C.L."/>
            <person name="Simon A."/>
            <person name="Spatafora J.W."/>
            <person name="Stachowiak A."/>
            <person name="Turgeon B.G."/>
            <person name="Tyler B.M."/>
            <person name="Vincent D."/>
            <person name="Weissenbach J."/>
            <person name="Amselem J."/>
            <person name="Quesneville H."/>
            <person name="Oliver R.P."/>
            <person name="Wincker P."/>
            <person name="Balesdent M.-H."/>
            <person name="Howlett B.J."/>
        </authorList>
    </citation>
    <scope>NUCLEOTIDE SEQUENCE [LARGE SCALE GENOMIC DNA]</scope>
    <source>
        <strain evidence="2">JN3 / isolate v23.1.3 / race Av1-4-5-6-7-8</strain>
    </source>
</reference>
<organism evidence="2">
    <name type="scientific">Leptosphaeria maculans (strain JN3 / isolate v23.1.3 / race Av1-4-5-6-7-8)</name>
    <name type="common">Blackleg fungus</name>
    <name type="synonym">Phoma lingam</name>
    <dbReference type="NCBI Taxonomy" id="985895"/>
    <lineage>
        <taxon>Eukaryota</taxon>
        <taxon>Fungi</taxon>
        <taxon>Dikarya</taxon>
        <taxon>Ascomycota</taxon>
        <taxon>Pezizomycotina</taxon>
        <taxon>Dothideomycetes</taxon>
        <taxon>Pleosporomycetidae</taxon>
        <taxon>Pleosporales</taxon>
        <taxon>Pleosporineae</taxon>
        <taxon>Leptosphaeriaceae</taxon>
        <taxon>Plenodomus</taxon>
        <taxon>Plenodomus lingam/Leptosphaeria maculans species complex</taxon>
    </lineage>
</organism>
<evidence type="ECO:0000313" key="2">
    <source>
        <dbReference type="Proteomes" id="UP000002668"/>
    </source>
</evidence>
<dbReference type="InParanoid" id="E4ZRC2"/>
<dbReference type="Proteomes" id="UP000002668">
    <property type="component" value="Genome"/>
</dbReference>
<dbReference type="EMBL" id="FP929116">
    <property type="protein sequence ID" value="CBX93787.1"/>
    <property type="molecule type" value="Genomic_DNA"/>
</dbReference>
<accession>E4ZRC2</accession>
<gene>
    <name evidence="1" type="ORF">LEMA_uP034610.1</name>
</gene>